<feature type="compositionally biased region" description="Low complexity" evidence="1">
    <location>
        <begin position="32"/>
        <end position="41"/>
    </location>
</feature>
<dbReference type="EMBL" id="JAUQOM010000002">
    <property type="protein sequence ID" value="MDO7834497.1"/>
    <property type="molecule type" value="Genomic_DNA"/>
</dbReference>
<gene>
    <name evidence="2" type="ORF">Q4610_05505</name>
</gene>
<comment type="caution">
    <text evidence="2">The sequence shown here is derived from an EMBL/GenBank/DDBJ whole genome shotgun (WGS) entry which is preliminary data.</text>
</comment>
<organism evidence="2 3">
    <name type="scientific">Sphingobium cyanobacteriorum</name>
    <dbReference type="NCBI Taxonomy" id="3063954"/>
    <lineage>
        <taxon>Bacteria</taxon>
        <taxon>Pseudomonadati</taxon>
        <taxon>Pseudomonadota</taxon>
        <taxon>Alphaproteobacteria</taxon>
        <taxon>Sphingomonadales</taxon>
        <taxon>Sphingomonadaceae</taxon>
        <taxon>Sphingobium</taxon>
    </lineage>
</organism>
<dbReference type="PANTHER" id="PTHR38477">
    <property type="entry name" value="HYPOTHETICAL EXPORTED PROTEIN"/>
    <property type="match status" value="1"/>
</dbReference>
<dbReference type="RefSeq" id="WP_304534997.1">
    <property type="nucleotide sequence ID" value="NZ_JAUQOM010000002.1"/>
</dbReference>
<sequence>MDRRNFTKFALSGLAFSFLSDSMGRAALPLSPAEGPGAEPARPAPVPATPRAVAQKPYAPLLERAKAALDRHAGALELRDRLAIVDFDAPSKDMRMHIVDLIGGQTSSYLVAHGRGSDPAHSGWLHSFSNQPDSLASSSGAFKTGEMYFGQHGRSMRLLGLDPQNSNAEARAIVVHGADYVSEDHVAAWGKCGRSEGCFAVAPHIVPQVLGLLGPGRMLYADKLGMA</sequence>
<feature type="region of interest" description="Disordered" evidence="1">
    <location>
        <begin position="30"/>
        <end position="51"/>
    </location>
</feature>
<name>A0ABT8ZIY0_9SPHN</name>
<evidence type="ECO:0000313" key="3">
    <source>
        <dbReference type="Proteomes" id="UP001176471"/>
    </source>
</evidence>
<dbReference type="Proteomes" id="UP001176471">
    <property type="component" value="Unassembled WGS sequence"/>
</dbReference>
<keyword evidence="3" id="KW-1185">Reference proteome</keyword>
<reference evidence="2" key="1">
    <citation type="submission" date="2023-07" db="EMBL/GenBank/DDBJ databases">
        <title>Bacterial whole genome sequence for Sphingobium sp. HBC34.</title>
        <authorList>
            <person name="Le V."/>
            <person name="Ko S.-R."/>
            <person name="Ahn C.-Y."/>
            <person name="Oh H.-M."/>
        </authorList>
    </citation>
    <scope>NUCLEOTIDE SEQUENCE</scope>
    <source>
        <strain evidence="2">HBC34</strain>
    </source>
</reference>
<proteinExistence type="predicted"/>
<dbReference type="PANTHER" id="PTHR38477:SF1">
    <property type="entry name" value="MUREIN L,D-TRANSPEPTIDASE CATALYTIC DOMAIN FAMILY PROTEIN"/>
    <property type="match status" value="1"/>
</dbReference>
<evidence type="ECO:0000313" key="2">
    <source>
        <dbReference type="EMBL" id="MDO7834497.1"/>
    </source>
</evidence>
<evidence type="ECO:0000256" key="1">
    <source>
        <dbReference type="SAM" id="MobiDB-lite"/>
    </source>
</evidence>
<dbReference type="Pfam" id="PF13645">
    <property type="entry name" value="YkuD_2"/>
    <property type="match status" value="1"/>
</dbReference>
<protein>
    <submittedName>
        <fullName evidence="2">Murein L,D-transpeptidase catalytic domain family protein</fullName>
    </submittedName>
</protein>
<dbReference type="InterPro" id="IPR032676">
    <property type="entry name" value="YkuD_2"/>
</dbReference>
<accession>A0ABT8ZIY0</accession>